<name>A0A7X2NQ49_9FIRM</name>
<reference evidence="2 3" key="1">
    <citation type="submission" date="2019-08" db="EMBL/GenBank/DDBJ databases">
        <title>In-depth cultivation of the pig gut microbiome towards novel bacterial diversity and tailored functional studies.</title>
        <authorList>
            <person name="Wylensek D."/>
            <person name="Hitch T.C.A."/>
            <person name="Clavel T."/>
        </authorList>
    </citation>
    <scope>NUCLEOTIDE SEQUENCE [LARGE SCALE GENOMIC DNA]</scope>
    <source>
        <strain evidence="2 3">Oil+RF-744-GAM-WT-6</strain>
    </source>
</reference>
<keyword evidence="1" id="KW-1133">Transmembrane helix</keyword>
<accession>A0A7X2NQ49</accession>
<comment type="caution">
    <text evidence="2">The sequence shown here is derived from an EMBL/GenBank/DDBJ whole genome shotgun (WGS) entry which is preliminary data.</text>
</comment>
<dbReference type="NCBIfam" id="TIGR01906">
    <property type="entry name" value="integ_TIGR01906"/>
    <property type="match status" value="1"/>
</dbReference>
<keyword evidence="1" id="KW-0472">Membrane</keyword>
<dbReference type="RefSeq" id="WP_154502275.1">
    <property type="nucleotide sequence ID" value="NZ_VUMN01000001.1"/>
</dbReference>
<proteinExistence type="predicted"/>
<gene>
    <name evidence="2" type="ORF">FYJ51_01150</name>
</gene>
<dbReference type="InterPro" id="IPR010178">
    <property type="entry name" value="Lit"/>
</dbReference>
<keyword evidence="1" id="KW-0812">Transmembrane</keyword>
<dbReference type="AlphaFoldDB" id="A0A7X2NQ49"/>
<sequence length="234" mass="26840">MRLIRFFASLACFCLVLGLLFTVIDVCSFDHSFYVKEFQDNDTSAATGMNSEDNLAASDVLLDYLRGKRDDIVYKAEVNGTVREVYDERETIHMKDVRALYQQAIALRNGLVAAGSGILVLVYFLNRKRMSILGLLRSGFQNGAVFVLMLVGAIGLYGAADFNSFWTSFHQFFFDNDYWLLDPNVSIMINLYPENFFSDLVFRVIFWFLLILGTSWVLIYRVKRRSRNEKCSAV</sequence>
<feature type="transmembrane region" description="Helical" evidence="1">
    <location>
        <begin position="105"/>
        <end position="126"/>
    </location>
</feature>
<dbReference type="EMBL" id="VUMN01000001">
    <property type="protein sequence ID" value="MSS57520.1"/>
    <property type="molecule type" value="Genomic_DNA"/>
</dbReference>
<organism evidence="2 3">
    <name type="scientific">Stecheria intestinalis</name>
    <dbReference type="NCBI Taxonomy" id="2606630"/>
    <lineage>
        <taxon>Bacteria</taxon>
        <taxon>Bacillati</taxon>
        <taxon>Bacillota</taxon>
        <taxon>Erysipelotrichia</taxon>
        <taxon>Erysipelotrichales</taxon>
        <taxon>Erysipelotrichaceae</taxon>
        <taxon>Stecheria</taxon>
    </lineage>
</organism>
<evidence type="ECO:0000256" key="1">
    <source>
        <dbReference type="SAM" id="Phobius"/>
    </source>
</evidence>
<feature type="transmembrane region" description="Helical" evidence="1">
    <location>
        <begin position="200"/>
        <end position="220"/>
    </location>
</feature>
<dbReference type="Pfam" id="PF07314">
    <property type="entry name" value="Lit"/>
    <property type="match status" value="1"/>
</dbReference>
<evidence type="ECO:0000313" key="3">
    <source>
        <dbReference type="Proteomes" id="UP000461880"/>
    </source>
</evidence>
<dbReference type="Proteomes" id="UP000461880">
    <property type="component" value="Unassembled WGS sequence"/>
</dbReference>
<protein>
    <submittedName>
        <fullName evidence="2">TIGR01906 family membrane protein</fullName>
    </submittedName>
</protein>
<evidence type="ECO:0000313" key="2">
    <source>
        <dbReference type="EMBL" id="MSS57520.1"/>
    </source>
</evidence>
<keyword evidence="3" id="KW-1185">Reference proteome</keyword>
<feature type="transmembrane region" description="Helical" evidence="1">
    <location>
        <begin position="138"/>
        <end position="160"/>
    </location>
</feature>